<dbReference type="EMBL" id="JAGTJS010000004">
    <property type="protein sequence ID" value="KAH7271365.1"/>
    <property type="molecule type" value="Genomic_DNA"/>
</dbReference>
<comment type="caution">
    <text evidence="1">The sequence shown here is derived from an EMBL/GenBank/DDBJ whole genome shotgun (WGS) entry which is preliminary data.</text>
</comment>
<sequence>MPWMLVCGFAVHTAHLSYKRPYSSYEICWEDAPGQYEAQVPTLLSAPPARLALGGPTLSVKHGQVNSQPASI</sequence>
<dbReference type="Proteomes" id="UP000736672">
    <property type="component" value="Unassembled WGS sequence"/>
</dbReference>
<organism evidence="1 2">
    <name type="scientific">Fusarium solani</name>
    <name type="common">Filamentous fungus</name>
    <dbReference type="NCBI Taxonomy" id="169388"/>
    <lineage>
        <taxon>Eukaryota</taxon>
        <taxon>Fungi</taxon>
        <taxon>Dikarya</taxon>
        <taxon>Ascomycota</taxon>
        <taxon>Pezizomycotina</taxon>
        <taxon>Sordariomycetes</taxon>
        <taxon>Hypocreomycetidae</taxon>
        <taxon>Hypocreales</taxon>
        <taxon>Nectriaceae</taxon>
        <taxon>Fusarium</taxon>
        <taxon>Fusarium solani species complex</taxon>
    </lineage>
</organism>
<protein>
    <submittedName>
        <fullName evidence="1">Uncharacterized protein</fullName>
    </submittedName>
</protein>
<proteinExistence type="predicted"/>
<evidence type="ECO:0000313" key="1">
    <source>
        <dbReference type="EMBL" id="KAH7271365.1"/>
    </source>
</evidence>
<dbReference type="AlphaFoldDB" id="A0A9P9KYS6"/>
<reference evidence="1" key="1">
    <citation type="journal article" date="2021" name="Nat. Commun.">
        <title>Genetic determinants of endophytism in the Arabidopsis root mycobiome.</title>
        <authorList>
            <person name="Mesny F."/>
            <person name="Miyauchi S."/>
            <person name="Thiergart T."/>
            <person name="Pickel B."/>
            <person name="Atanasova L."/>
            <person name="Karlsson M."/>
            <person name="Huettel B."/>
            <person name="Barry K.W."/>
            <person name="Haridas S."/>
            <person name="Chen C."/>
            <person name="Bauer D."/>
            <person name="Andreopoulos W."/>
            <person name="Pangilinan J."/>
            <person name="LaButti K."/>
            <person name="Riley R."/>
            <person name="Lipzen A."/>
            <person name="Clum A."/>
            <person name="Drula E."/>
            <person name="Henrissat B."/>
            <person name="Kohler A."/>
            <person name="Grigoriev I.V."/>
            <person name="Martin F.M."/>
            <person name="Hacquard S."/>
        </authorList>
    </citation>
    <scope>NUCLEOTIDE SEQUENCE</scope>
    <source>
        <strain evidence="1">FSSC 5 MPI-SDFR-AT-0091</strain>
    </source>
</reference>
<evidence type="ECO:0000313" key="2">
    <source>
        <dbReference type="Proteomes" id="UP000736672"/>
    </source>
</evidence>
<name>A0A9P9KYS6_FUSSL</name>
<keyword evidence="2" id="KW-1185">Reference proteome</keyword>
<gene>
    <name evidence="1" type="ORF">B0J15DRAFT_484798</name>
</gene>
<accession>A0A9P9KYS6</accession>